<gene>
    <name evidence="2" type="ORF">PGTUg99_019868</name>
</gene>
<name>A0A5B0SCN8_PUCGR</name>
<evidence type="ECO:0000256" key="1">
    <source>
        <dbReference type="SAM" id="MobiDB-lite"/>
    </source>
</evidence>
<protein>
    <submittedName>
        <fullName evidence="2">Uncharacterized protein</fullName>
    </submittedName>
</protein>
<organism evidence="2 3">
    <name type="scientific">Puccinia graminis f. sp. tritici</name>
    <dbReference type="NCBI Taxonomy" id="56615"/>
    <lineage>
        <taxon>Eukaryota</taxon>
        <taxon>Fungi</taxon>
        <taxon>Dikarya</taxon>
        <taxon>Basidiomycota</taxon>
        <taxon>Pucciniomycotina</taxon>
        <taxon>Pucciniomycetes</taxon>
        <taxon>Pucciniales</taxon>
        <taxon>Pucciniaceae</taxon>
        <taxon>Puccinia</taxon>
    </lineage>
</organism>
<dbReference type="EMBL" id="VDEP01000043">
    <property type="protein sequence ID" value="KAA1134983.1"/>
    <property type="molecule type" value="Genomic_DNA"/>
</dbReference>
<proteinExistence type="predicted"/>
<evidence type="ECO:0000313" key="2">
    <source>
        <dbReference type="EMBL" id="KAA1134983.1"/>
    </source>
</evidence>
<dbReference type="AlphaFoldDB" id="A0A5B0SCN8"/>
<sequence>MANEDGSRSGDDVFDDSSDASEVKVLLDTYNFSRGLNRRKRTGNELMGSRNESDFDDLDYNVVEGSKDKREALIHGYNFVCGLDRRKRTGNVLKGSENELKATDLLYNFIRDTFPRTRTAREIKAIEGILKKANLKKRPETRARDPETRLEVLKQS</sequence>
<feature type="region of interest" description="Disordered" evidence="1">
    <location>
        <begin position="137"/>
        <end position="156"/>
    </location>
</feature>
<evidence type="ECO:0000313" key="3">
    <source>
        <dbReference type="Proteomes" id="UP000325313"/>
    </source>
</evidence>
<dbReference type="Proteomes" id="UP000325313">
    <property type="component" value="Unassembled WGS sequence"/>
</dbReference>
<accession>A0A5B0SCN8</accession>
<reference evidence="2 3" key="1">
    <citation type="submission" date="2019-05" db="EMBL/GenBank/DDBJ databases">
        <title>Emergence of the Ug99 lineage of the wheat stem rust pathogen through somatic hybridization.</title>
        <authorList>
            <person name="Li F."/>
            <person name="Upadhyaya N.M."/>
            <person name="Sperschneider J."/>
            <person name="Matny O."/>
            <person name="Nguyen-Phuc H."/>
            <person name="Mago R."/>
            <person name="Raley C."/>
            <person name="Miller M.E."/>
            <person name="Silverstein K.A.T."/>
            <person name="Henningsen E."/>
            <person name="Hirsch C.D."/>
            <person name="Visser B."/>
            <person name="Pretorius Z.A."/>
            <person name="Steffenson B.J."/>
            <person name="Schwessinger B."/>
            <person name="Dodds P.N."/>
            <person name="Figueroa M."/>
        </authorList>
    </citation>
    <scope>NUCLEOTIDE SEQUENCE [LARGE SCALE GENOMIC DNA]</scope>
    <source>
        <strain evidence="2 3">Ug99</strain>
    </source>
</reference>
<comment type="caution">
    <text evidence="2">The sequence shown here is derived from an EMBL/GenBank/DDBJ whole genome shotgun (WGS) entry which is preliminary data.</text>
</comment>